<comment type="caution">
    <text evidence="3">The sequence shown here is derived from an EMBL/GenBank/DDBJ whole genome shotgun (WGS) entry which is preliminary data.</text>
</comment>
<evidence type="ECO:0000313" key="2">
    <source>
        <dbReference type="EMBL" id="KTB30433.1"/>
    </source>
</evidence>
<feature type="compositionally biased region" description="Acidic residues" evidence="1">
    <location>
        <begin position="30"/>
        <end position="55"/>
    </location>
</feature>
<evidence type="ECO:0000313" key="4">
    <source>
        <dbReference type="Proteomes" id="UP000054988"/>
    </source>
</evidence>
<dbReference type="EMBL" id="LATX01001725">
    <property type="protein sequence ID" value="KTB38854.1"/>
    <property type="molecule type" value="Genomic_DNA"/>
</dbReference>
<feature type="region of interest" description="Disordered" evidence="1">
    <location>
        <begin position="29"/>
        <end position="116"/>
    </location>
</feature>
<name>A0A0W0FRJ8_MONRR</name>
<gene>
    <name evidence="2" type="ORF">WG66_17016</name>
    <name evidence="3" type="ORF">WG66_8557</name>
</gene>
<accession>A0A0W0FRJ8</accession>
<proteinExistence type="predicted"/>
<sequence length="116" mass="12533">MSHRLIGAQLRNWITFPLLMGSSRLALQPEEYESDESGEVEDDVPGESECESDSMDVDHNNSSITTSPTPADGSTSNASPRPTDNHPVTSNATVAIPGDNQISGRPSRLRRGRNIV</sequence>
<dbReference type="EMBL" id="LATX01002384">
    <property type="protein sequence ID" value="KTB30433.1"/>
    <property type="molecule type" value="Genomic_DNA"/>
</dbReference>
<evidence type="ECO:0000313" key="3">
    <source>
        <dbReference type="EMBL" id="KTB38854.1"/>
    </source>
</evidence>
<feature type="compositionally biased region" description="Basic residues" evidence="1">
    <location>
        <begin position="107"/>
        <end position="116"/>
    </location>
</feature>
<dbReference type="Proteomes" id="UP000054988">
    <property type="component" value="Unassembled WGS sequence"/>
</dbReference>
<organism evidence="3 4">
    <name type="scientific">Moniliophthora roreri</name>
    <name type="common">Frosty pod rot fungus</name>
    <name type="synonym">Monilia roreri</name>
    <dbReference type="NCBI Taxonomy" id="221103"/>
    <lineage>
        <taxon>Eukaryota</taxon>
        <taxon>Fungi</taxon>
        <taxon>Dikarya</taxon>
        <taxon>Basidiomycota</taxon>
        <taxon>Agaricomycotina</taxon>
        <taxon>Agaricomycetes</taxon>
        <taxon>Agaricomycetidae</taxon>
        <taxon>Agaricales</taxon>
        <taxon>Marasmiineae</taxon>
        <taxon>Marasmiaceae</taxon>
        <taxon>Moniliophthora</taxon>
    </lineage>
</organism>
<protein>
    <submittedName>
        <fullName evidence="3">Uncharacterized protein</fullName>
    </submittedName>
</protein>
<evidence type="ECO:0000256" key="1">
    <source>
        <dbReference type="SAM" id="MobiDB-lite"/>
    </source>
</evidence>
<dbReference type="AlphaFoldDB" id="A0A0W0FRJ8"/>
<feature type="compositionally biased region" description="Polar residues" evidence="1">
    <location>
        <begin position="60"/>
        <end position="93"/>
    </location>
</feature>
<reference evidence="3 4" key="1">
    <citation type="submission" date="2015-12" db="EMBL/GenBank/DDBJ databases">
        <title>Draft genome sequence of Moniliophthora roreri, the causal agent of frosty pod rot of cacao.</title>
        <authorList>
            <person name="Aime M.C."/>
            <person name="Diaz-Valderrama J.R."/>
            <person name="Kijpornyongpan T."/>
            <person name="Phillips-Mora W."/>
        </authorList>
    </citation>
    <scope>NUCLEOTIDE SEQUENCE [LARGE SCALE GENOMIC DNA]</scope>
    <source>
        <strain evidence="3 4">MCA 2952</strain>
    </source>
</reference>